<sequence>MGKNQSKYEDHLMEEGQEVQKVQNINKIHGLARLISAKRDHQQIVAAQGWSRQDEDMRNMQILKGLFKKLDPTVMKAVGDVRGEIQISFKYDFKRHLLLVKVIKCRELRSKDLRSKMSDPYVKLEMTPDVEDAEEKRTRVYPQTNNPKFDEIFAYPLTETELINRKLVVKVMDSDLLGRDDFLGEVIIDINTFNFRDSPIHTAWYNLNMETDLDVSGDLEVSVEFQHPSSLLVTIHGAHGLSARDEVSLADPFVKVTVPGTKLMFQTKELKNTVDPVWNETFEFEVALEELPQRYIIFHVIDKSTFGGNDSLGQIGRFSKLLMTFNPDHSLHDFFRLADLRNTERLKSKWAQHATAEEFREALVAHASSRHPTFLFQEHTGKKIVSVSCRKAGAQGKVRIIDGIPVK</sequence>
<dbReference type="GO" id="GO:0005886">
    <property type="term" value="C:plasma membrane"/>
    <property type="evidence" value="ECO:0007669"/>
    <property type="project" value="TreeGrafter"/>
</dbReference>
<evidence type="ECO:0000313" key="4">
    <source>
        <dbReference type="Proteomes" id="UP000507470"/>
    </source>
</evidence>
<dbReference type="InterPro" id="IPR000008">
    <property type="entry name" value="C2_dom"/>
</dbReference>
<dbReference type="GO" id="GO:0070382">
    <property type="term" value="C:exocytic vesicle"/>
    <property type="evidence" value="ECO:0007669"/>
    <property type="project" value="TreeGrafter"/>
</dbReference>
<dbReference type="OrthoDB" id="419768at2759"/>
<dbReference type="PANTHER" id="PTHR45716:SF2">
    <property type="entry name" value="BITESIZE, ISOFORM I"/>
    <property type="match status" value="1"/>
</dbReference>
<accession>A0A6J8C1I8</accession>
<dbReference type="SMART" id="SM00239">
    <property type="entry name" value="C2"/>
    <property type="match status" value="2"/>
</dbReference>
<dbReference type="GO" id="GO:0006887">
    <property type="term" value="P:exocytosis"/>
    <property type="evidence" value="ECO:0007669"/>
    <property type="project" value="TreeGrafter"/>
</dbReference>
<name>A0A6J8C1I8_MYTCO</name>
<dbReference type="AlphaFoldDB" id="A0A6J8C1I8"/>
<dbReference type="PROSITE" id="PS50004">
    <property type="entry name" value="C2"/>
    <property type="match status" value="2"/>
</dbReference>
<dbReference type="PRINTS" id="PR00399">
    <property type="entry name" value="SYNAPTOTAGMN"/>
</dbReference>
<feature type="domain" description="C2" evidence="2">
    <location>
        <begin position="81"/>
        <end position="205"/>
    </location>
</feature>
<keyword evidence="4" id="KW-1185">Reference proteome</keyword>
<dbReference type="Gene3D" id="2.60.40.150">
    <property type="entry name" value="C2 domain"/>
    <property type="match status" value="2"/>
</dbReference>
<dbReference type="Pfam" id="PF00168">
    <property type="entry name" value="C2"/>
    <property type="match status" value="2"/>
</dbReference>
<dbReference type="EMBL" id="CACVKT020004298">
    <property type="protein sequence ID" value="CAC5388929.1"/>
    <property type="molecule type" value="Genomic_DNA"/>
</dbReference>
<reference evidence="3 4" key="1">
    <citation type="submission" date="2020-06" db="EMBL/GenBank/DDBJ databases">
        <authorList>
            <person name="Li R."/>
            <person name="Bekaert M."/>
        </authorList>
    </citation>
    <scope>NUCLEOTIDE SEQUENCE [LARGE SCALE GENOMIC DNA]</scope>
    <source>
        <strain evidence="4">wild</strain>
    </source>
</reference>
<dbReference type="GO" id="GO:0042043">
    <property type="term" value="F:neurexin family protein binding"/>
    <property type="evidence" value="ECO:0007669"/>
    <property type="project" value="TreeGrafter"/>
</dbReference>
<dbReference type="CDD" id="cd00030">
    <property type="entry name" value="C2"/>
    <property type="match status" value="1"/>
</dbReference>
<dbReference type="PANTHER" id="PTHR45716">
    <property type="entry name" value="BITESIZE, ISOFORM I"/>
    <property type="match status" value="1"/>
</dbReference>
<organism evidence="3 4">
    <name type="scientific">Mytilus coruscus</name>
    <name type="common">Sea mussel</name>
    <dbReference type="NCBI Taxonomy" id="42192"/>
    <lineage>
        <taxon>Eukaryota</taxon>
        <taxon>Metazoa</taxon>
        <taxon>Spiralia</taxon>
        <taxon>Lophotrochozoa</taxon>
        <taxon>Mollusca</taxon>
        <taxon>Bivalvia</taxon>
        <taxon>Autobranchia</taxon>
        <taxon>Pteriomorphia</taxon>
        <taxon>Mytilida</taxon>
        <taxon>Mytiloidea</taxon>
        <taxon>Mytilidae</taxon>
        <taxon>Mytilinae</taxon>
        <taxon>Mytilus</taxon>
    </lineage>
</organism>
<dbReference type="InterPro" id="IPR035892">
    <property type="entry name" value="C2_domain_sf"/>
</dbReference>
<dbReference type="Proteomes" id="UP000507470">
    <property type="component" value="Unassembled WGS sequence"/>
</dbReference>
<evidence type="ECO:0000256" key="1">
    <source>
        <dbReference type="ARBA" id="ARBA00022737"/>
    </source>
</evidence>
<protein>
    <recommendedName>
        <fullName evidence="2">C2 domain-containing protein</fullName>
    </recommendedName>
</protein>
<evidence type="ECO:0000313" key="3">
    <source>
        <dbReference type="EMBL" id="CAC5388929.1"/>
    </source>
</evidence>
<evidence type="ECO:0000259" key="2">
    <source>
        <dbReference type="PROSITE" id="PS50004"/>
    </source>
</evidence>
<dbReference type="InterPro" id="IPR001565">
    <property type="entry name" value="Synaptotagmin"/>
</dbReference>
<gene>
    <name evidence="3" type="ORF">MCOR_24158</name>
</gene>
<dbReference type="SUPFAM" id="SSF49562">
    <property type="entry name" value="C2 domain (Calcium/lipid-binding domain, CaLB)"/>
    <property type="match status" value="2"/>
</dbReference>
<proteinExistence type="predicted"/>
<feature type="domain" description="C2" evidence="2">
    <location>
        <begin position="215"/>
        <end position="332"/>
    </location>
</feature>
<keyword evidence="1" id="KW-0677">Repeat</keyword>